<proteinExistence type="predicted"/>
<evidence type="ECO:0008006" key="3">
    <source>
        <dbReference type="Google" id="ProtNLM"/>
    </source>
</evidence>
<evidence type="ECO:0000313" key="1">
    <source>
        <dbReference type="EMBL" id="MBW8191426.1"/>
    </source>
</evidence>
<comment type="caution">
    <text evidence="1">The sequence shown here is derived from an EMBL/GenBank/DDBJ whole genome shotgun (WGS) entry which is preliminary data.</text>
</comment>
<accession>A0ABS7EI46</accession>
<sequence>MSIFIRLLFDGDKEEELKRSVKYHNKGTARECIFYTSPKEFEVVPGSPFSYWVSERVRNTFINYPKLTSSEKDLVATKGLATTDDFRFIRTKWEVEDLGGWLTLAKGGEFSPYYADLKLKINWAGEGQELKAYLDQKIGKPNQWSRWINAVDYYRKPGITWSNATTSDLSARVLPKNCIISHMAPTLFSPTDSWDELSPYLAIINSKIFKYLVSMSLGLAAEARKHYEVGIIQNIPVPRLSEPEKIYLKNKSEKLFELMKSIDVNNETSDNFELPNILVKEYVEGVTRKYRLIEELQKDVDQLCFKIFGIDEVGRKEVEAQPRTAIKGSERTLAEQEKEFLSWAVGVSFGRFDDRIYPAEKDAVDEPFDRVAPRLKSASVNTDYLSSESLVNHIGSKISKYELIIKIDLEKYLDSNFFVYHLKLYTDSRRQAPIYWPLQTSSKKITFWFYYPNVGHQTLLKCVNEGVEPKIETCRREILILEQENSQSPTGIRKLEDLRDTYFELVDYKEELLRVSRFWVPNKNDGIQITAAPLWRLFQHKAWQKKLKQTWEKLEAGDYDWAHLAFSTWPERVLKKCHEDRSLAIAHDVEDDLWHEVAVVKGRKKEPVMEWQPKPLSDAELASYIKEKIAIDERLKLYRSNKASTPMGGSL</sequence>
<dbReference type="RefSeq" id="WP_220104109.1">
    <property type="nucleotide sequence ID" value="NZ_JAHZSS010000011.1"/>
</dbReference>
<reference evidence="1" key="1">
    <citation type="submission" date="2021-07" db="EMBL/GenBank/DDBJ databases">
        <title>Neiella marina sp. nov., isolated from the intestinal content of sea cucumber Apostichopus japonicus.</title>
        <authorList>
            <person name="Bai X."/>
        </authorList>
    </citation>
    <scope>NUCLEOTIDE SEQUENCE</scope>
    <source>
        <strain evidence="1">126</strain>
    </source>
</reference>
<evidence type="ECO:0000313" key="2">
    <source>
        <dbReference type="Proteomes" id="UP001166251"/>
    </source>
</evidence>
<dbReference type="Proteomes" id="UP001166251">
    <property type="component" value="Unassembled WGS sequence"/>
</dbReference>
<keyword evidence="2" id="KW-1185">Reference proteome</keyword>
<gene>
    <name evidence="1" type="ORF">K0504_10290</name>
</gene>
<organism evidence="1 2">
    <name type="scientific">Neiella holothuriorum</name>
    <dbReference type="NCBI Taxonomy" id="2870530"/>
    <lineage>
        <taxon>Bacteria</taxon>
        <taxon>Pseudomonadati</taxon>
        <taxon>Pseudomonadota</taxon>
        <taxon>Gammaproteobacteria</taxon>
        <taxon>Alteromonadales</taxon>
        <taxon>Echinimonadaceae</taxon>
        <taxon>Neiella</taxon>
    </lineage>
</organism>
<protein>
    <recommendedName>
        <fullName evidence="3">Site-specific DNA-methyltransferase (adenine-specific)</fullName>
    </recommendedName>
</protein>
<name>A0ABS7EI46_9GAMM</name>
<dbReference type="EMBL" id="JAHZSS010000011">
    <property type="protein sequence ID" value="MBW8191426.1"/>
    <property type="molecule type" value="Genomic_DNA"/>
</dbReference>